<feature type="transmembrane region" description="Helical" evidence="6">
    <location>
        <begin position="522"/>
        <end position="543"/>
    </location>
</feature>
<evidence type="ECO:0000256" key="6">
    <source>
        <dbReference type="SAM" id="Phobius"/>
    </source>
</evidence>
<dbReference type="InterPro" id="IPR051717">
    <property type="entry name" value="MFS_MFSD6"/>
</dbReference>
<feature type="transmembrane region" description="Helical" evidence="6">
    <location>
        <begin position="312"/>
        <end position="332"/>
    </location>
</feature>
<dbReference type="GO" id="GO:0016020">
    <property type="term" value="C:membrane"/>
    <property type="evidence" value="ECO:0007669"/>
    <property type="project" value="UniProtKB-SubCell"/>
</dbReference>
<dbReference type="AlphaFoldDB" id="A0A835CRG0"/>
<keyword evidence="9" id="KW-1185">Reference proteome</keyword>
<keyword evidence="5 6" id="KW-0472">Membrane</keyword>
<feature type="transmembrane region" description="Helical" evidence="6">
    <location>
        <begin position="76"/>
        <end position="95"/>
    </location>
</feature>
<accession>A0A835CRG0</accession>
<gene>
    <name evidence="8" type="ORF">HCN44_009905</name>
</gene>
<feature type="transmembrane region" description="Helical" evidence="6">
    <location>
        <begin position="549"/>
        <end position="569"/>
    </location>
</feature>
<sequence length="609" mass="68241">MLCNNNIDKDLVPIKAHYFLYSAGTGPLVVFLPLIAKQLGFSGILVGGIYFILPISGLVAKPLFGILADRFKLHKILFIVFQAILSVAFLSFYFIPEIPIIPNVNTTLSCNDYELFIKVCPPNGEYLKETTTHDDHDDDYNKIGQLQLSCDGSSKINNELCNGWKENEYCSHVNETKNLSSSSSSTSSFNFIGKFNMSKNLLVKKCLAIKLDNIFMSTKKINNEINWKIPKCNTFIETMCNASLTNVTTIKQMLIASNNNNNNDAINYQFYLFLWAALISWIGMAVVVVIADAICLDILGENKRDCYGNQKLWSSIGFGVFGIVSGFLVDLLSNDSYHKDYSCIFYGMLITMILDMIVSTRLNKKSNDPTVTNDPSILWEFGSIIKETRIIVFGFWCIGAGMCTGVVWNFLLWHTTNLMLNDLTWITTLLSLMTGIQCFIGEVPFNFYSGILLKKLGHMNCMSLILLVYAIRFMAYSLIENAWIYLIIEILHGPTTGLTWPVMVMYGDKIAPPGIRATMQGFIGAIFEGVGVATGSLIGGFLMENYGGIILFKVFSIGALVWLSIYWMLQLLLRQMKSYPLQQGHSHLASYATPSDAIIMSMSQELETY</sequence>
<feature type="transmembrane region" description="Helical" evidence="6">
    <location>
        <begin position="42"/>
        <end position="64"/>
    </location>
</feature>
<feature type="transmembrane region" description="Helical" evidence="6">
    <location>
        <begin position="423"/>
        <end position="445"/>
    </location>
</feature>
<feature type="transmembrane region" description="Helical" evidence="6">
    <location>
        <begin position="390"/>
        <end position="411"/>
    </location>
</feature>
<dbReference type="Proteomes" id="UP000639338">
    <property type="component" value="Unassembled WGS sequence"/>
</dbReference>
<dbReference type="PANTHER" id="PTHR16172">
    <property type="entry name" value="MAJOR FACILITATOR SUPERFAMILY DOMAIN-CONTAINING PROTEIN 6-LIKE"/>
    <property type="match status" value="1"/>
</dbReference>
<feature type="transmembrane region" description="Helical" evidence="6">
    <location>
        <begin position="482"/>
        <end position="502"/>
    </location>
</feature>
<protein>
    <recommendedName>
        <fullName evidence="7">Major facilitator superfamily (MFS) profile domain-containing protein</fullName>
    </recommendedName>
</protein>
<dbReference type="PROSITE" id="PS50850">
    <property type="entry name" value="MFS"/>
    <property type="match status" value="1"/>
</dbReference>
<feature type="transmembrane region" description="Helical" evidence="6">
    <location>
        <begin position="344"/>
        <end position="362"/>
    </location>
</feature>
<evidence type="ECO:0000313" key="9">
    <source>
        <dbReference type="Proteomes" id="UP000639338"/>
    </source>
</evidence>
<dbReference type="EMBL" id="JACMRX010000005">
    <property type="protein sequence ID" value="KAF7990170.1"/>
    <property type="molecule type" value="Genomic_DNA"/>
</dbReference>
<dbReference type="InterPro" id="IPR036259">
    <property type="entry name" value="MFS_trans_sf"/>
</dbReference>
<dbReference type="Gene3D" id="1.20.1250.20">
    <property type="entry name" value="MFS general substrate transporter like domains"/>
    <property type="match status" value="3"/>
</dbReference>
<feature type="domain" description="Major facilitator superfamily (MFS) profile" evidence="7">
    <location>
        <begin position="389"/>
        <end position="609"/>
    </location>
</feature>
<evidence type="ECO:0000313" key="8">
    <source>
        <dbReference type="EMBL" id="KAF7990170.1"/>
    </source>
</evidence>
<dbReference type="GO" id="GO:0022857">
    <property type="term" value="F:transmembrane transporter activity"/>
    <property type="evidence" value="ECO:0007669"/>
    <property type="project" value="InterPro"/>
</dbReference>
<dbReference type="InterPro" id="IPR024989">
    <property type="entry name" value="MFS_assoc_dom"/>
</dbReference>
<feature type="transmembrane region" description="Helical" evidence="6">
    <location>
        <begin position="18"/>
        <end position="36"/>
    </location>
</feature>
<reference evidence="8 9" key="1">
    <citation type="submission" date="2020-08" db="EMBL/GenBank/DDBJ databases">
        <title>Aphidius gifuensis genome sequencing and assembly.</title>
        <authorList>
            <person name="Du Z."/>
        </authorList>
    </citation>
    <scope>NUCLEOTIDE SEQUENCE [LARGE SCALE GENOMIC DNA]</scope>
    <source>
        <strain evidence="8">YNYX2018</strain>
        <tissue evidence="8">Adults</tissue>
    </source>
</reference>
<organism evidence="8 9">
    <name type="scientific">Aphidius gifuensis</name>
    <name type="common">Parasitoid wasp</name>
    <dbReference type="NCBI Taxonomy" id="684658"/>
    <lineage>
        <taxon>Eukaryota</taxon>
        <taxon>Metazoa</taxon>
        <taxon>Ecdysozoa</taxon>
        <taxon>Arthropoda</taxon>
        <taxon>Hexapoda</taxon>
        <taxon>Insecta</taxon>
        <taxon>Pterygota</taxon>
        <taxon>Neoptera</taxon>
        <taxon>Endopterygota</taxon>
        <taxon>Hymenoptera</taxon>
        <taxon>Apocrita</taxon>
        <taxon>Ichneumonoidea</taxon>
        <taxon>Braconidae</taxon>
        <taxon>Aphidiinae</taxon>
        <taxon>Aphidius</taxon>
    </lineage>
</organism>
<evidence type="ECO:0000256" key="5">
    <source>
        <dbReference type="ARBA" id="ARBA00023136"/>
    </source>
</evidence>
<comment type="caution">
    <text evidence="8">The sequence shown here is derived from an EMBL/GenBank/DDBJ whole genome shotgun (WGS) entry which is preliminary data.</text>
</comment>
<evidence type="ECO:0000256" key="3">
    <source>
        <dbReference type="ARBA" id="ARBA00022692"/>
    </source>
</evidence>
<keyword evidence="3 6" id="KW-0812">Transmembrane</keyword>
<evidence type="ECO:0000256" key="4">
    <source>
        <dbReference type="ARBA" id="ARBA00022989"/>
    </source>
</evidence>
<dbReference type="OrthoDB" id="515887at2759"/>
<proteinExistence type="inferred from homology"/>
<keyword evidence="4 6" id="KW-1133">Transmembrane helix</keyword>
<dbReference type="Pfam" id="PF12832">
    <property type="entry name" value="MFS_1_like"/>
    <property type="match status" value="1"/>
</dbReference>
<dbReference type="InterPro" id="IPR020846">
    <property type="entry name" value="MFS_dom"/>
</dbReference>
<evidence type="ECO:0000259" key="7">
    <source>
        <dbReference type="PROSITE" id="PS50850"/>
    </source>
</evidence>
<evidence type="ECO:0000256" key="1">
    <source>
        <dbReference type="ARBA" id="ARBA00004141"/>
    </source>
</evidence>
<name>A0A835CRG0_APHGI</name>
<feature type="transmembrane region" description="Helical" evidence="6">
    <location>
        <begin position="270"/>
        <end position="300"/>
    </location>
</feature>
<comment type="similarity">
    <text evidence="2">Belongs to the major facilitator superfamily. MFSD6 family.</text>
</comment>
<dbReference type="PANTHER" id="PTHR16172:SF30">
    <property type="entry name" value="SUGAR BABY, ISOFORM C"/>
    <property type="match status" value="1"/>
</dbReference>
<comment type="subcellular location">
    <subcellularLocation>
        <location evidence="1">Membrane</location>
        <topology evidence="1">Multi-pass membrane protein</topology>
    </subcellularLocation>
</comment>
<dbReference type="SUPFAM" id="SSF103473">
    <property type="entry name" value="MFS general substrate transporter"/>
    <property type="match status" value="1"/>
</dbReference>
<feature type="transmembrane region" description="Helical" evidence="6">
    <location>
        <begin position="457"/>
        <end position="476"/>
    </location>
</feature>
<evidence type="ECO:0000256" key="2">
    <source>
        <dbReference type="ARBA" id="ARBA00005241"/>
    </source>
</evidence>